<dbReference type="Proteomes" id="UP000472240">
    <property type="component" value="Chromosome 24"/>
</dbReference>
<dbReference type="Ensembl" id="ENSRFET00010021545.1">
    <property type="protein sequence ID" value="ENSRFEP00010019795.1"/>
    <property type="gene ID" value="ENSRFEG00010013308.1"/>
</dbReference>
<reference evidence="2" key="5">
    <citation type="submission" date="2025-09" db="UniProtKB">
        <authorList>
            <consortium name="Ensembl"/>
        </authorList>
    </citation>
    <scope>IDENTIFICATION</scope>
</reference>
<feature type="region of interest" description="Disordered" evidence="1">
    <location>
        <begin position="47"/>
        <end position="68"/>
    </location>
</feature>
<accession>A0A671F2E9</accession>
<reference evidence="2" key="4">
    <citation type="submission" date="2025-08" db="UniProtKB">
        <authorList>
            <consortium name="Ensembl"/>
        </authorList>
    </citation>
    <scope>IDENTIFICATION</scope>
</reference>
<reference evidence="3" key="3">
    <citation type="submission" date="2018-12" db="EMBL/GenBank/DDBJ databases">
        <title>G10K-VGP greater horseshoe bat female genome, primary haplotype.</title>
        <authorList>
            <person name="Teeling E."/>
            <person name="Myers G."/>
            <person name="Vernes S."/>
            <person name="Pippel M."/>
            <person name="Winkler S."/>
            <person name="Fedrigo O."/>
            <person name="Rhie A."/>
            <person name="Koren S."/>
            <person name="Phillippy A."/>
            <person name="Lewin H."/>
            <person name="Damas J."/>
            <person name="Howe K."/>
            <person name="Mountcastle J."/>
            <person name="Jarvis E.D."/>
        </authorList>
    </citation>
    <scope>NUCLEOTIDE SEQUENCE [LARGE SCALE GENOMIC DNA]</scope>
</reference>
<name>A0A671F2E9_RHIFE</name>
<evidence type="ECO:0000313" key="2">
    <source>
        <dbReference type="Ensembl" id="ENSRFEP00010019795.1"/>
    </source>
</evidence>
<dbReference type="AlphaFoldDB" id="A0A671F2E9"/>
<keyword evidence="3" id="KW-1185">Reference proteome</keyword>
<dbReference type="OMA" id="HPSEPPC"/>
<proteinExistence type="predicted"/>
<protein>
    <submittedName>
        <fullName evidence="2">Uncharacterized protein</fullName>
    </submittedName>
</protein>
<dbReference type="InParanoid" id="A0A671F2E9"/>
<sequence>MFPSCSRTPRGSGLRKARSSNPFPCFRHRVRSHPRCLWPFSQRKTQVTQGGPSEGQVHHAINKGQCRP</sequence>
<feature type="region of interest" description="Disordered" evidence="1">
    <location>
        <begin position="1"/>
        <end position="23"/>
    </location>
</feature>
<dbReference type="GeneTree" id="ENSGT01090000260834"/>
<reference evidence="2 3" key="2">
    <citation type="journal article" date="2018" name="Annu Rev Anim Biosci">
        <title>Bat Biology, Genomes, and the Bat1K Project: To Generate Chromosome-Level Genomes for All Living Bat Species.</title>
        <authorList>
            <person name="Teeling E.C."/>
            <person name="Vernes S.C."/>
            <person name="Davalos L.M."/>
            <person name="Ray D.A."/>
            <person name="Gilbert M.T.P."/>
            <person name="Myers E."/>
        </authorList>
    </citation>
    <scope>NUCLEOTIDE SEQUENCE</scope>
</reference>
<evidence type="ECO:0000256" key="1">
    <source>
        <dbReference type="SAM" id="MobiDB-lite"/>
    </source>
</evidence>
<organism evidence="2 3">
    <name type="scientific">Rhinolophus ferrumequinum</name>
    <name type="common">Greater horseshoe bat</name>
    <dbReference type="NCBI Taxonomy" id="59479"/>
    <lineage>
        <taxon>Eukaryota</taxon>
        <taxon>Metazoa</taxon>
        <taxon>Chordata</taxon>
        <taxon>Craniata</taxon>
        <taxon>Vertebrata</taxon>
        <taxon>Euteleostomi</taxon>
        <taxon>Mammalia</taxon>
        <taxon>Eutheria</taxon>
        <taxon>Laurasiatheria</taxon>
        <taxon>Chiroptera</taxon>
        <taxon>Yinpterochiroptera</taxon>
        <taxon>Rhinolophoidea</taxon>
        <taxon>Rhinolophidae</taxon>
        <taxon>Rhinolophinae</taxon>
        <taxon>Rhinolophus</taxon>
    </lineage>
</organism>
<reference evidence="2 3" key="1">
    <citation type="journal article" date="2015" name="Annu Rev Anim Biosci">
        <title>The Genome 10K Project: a way forward.</title>
        <authorList>
            <person name="Koepfli K.P."/>
            <person name="Paten B."/>
            <person name="O'Brien S.J."/>
            <person name="Koepfli K.P."/>
            <person name="Paten B."/>
            <person name="Antunes A."/>
            <person name="Belov K."/>
            <person name="Bustamante C."/>
            <person name="Castoe T.A."/>
            <person name="Clawson H."/>
            <person name="Crawford A.J."/>
            <person name="Diekhans M."/>
            <person name="Distel D."/>
            <person name="Durbin R."/>
            <person name="Earl D."/>
            <person name="Fujita M.K."/>
            <person name="Gamble T."/>
            <person name="Georges A."/>
            <person name="Gemmell N."/>
            <person name="Gilbert M.T."/>
            <person name="Graves J.M."/>
            <person name="Green R.E."/>
            <person name="Hickey G."/>
            <person name="Jarvis E.D."/>
            <person name="Johnson W."/>
            <person name="Komissarov A."/>
            <person name="Korf I."/>
            <person name="Kuhn R."/>
            <person name="Larkin D.M."/>
            <person name="Lewin H."/>
            <person name="Lopez J.V."/>
            <person name="Ma J."/>
            <person name="Marques-Bonet T."/>
            <person name="Miller W."/>
            <person name="Murphy R."/>
            <person name="Pevzner P."/>
            <person name="Shapiro B."/>
            <person name="Steiner C."/>
            <person name="Tamazian G."/>
            <person name="Venkatesh B."/>
            <person name="Wang J."/>
            <person name="Wayne R."/>
            <person name="Wiley E."/>
            <person name="Yang H."/>
            <person name="Zhang G."/>
            <person name="Haussler D."/>
            <person name="Ryder O."/>
            <person name="O'Brien S.J."/>
        </authorList>
    </citation>
    <scope>NUCLEOTIDE SEQUENCE</scope>
</reference>
<evidence type="ECO:0000313" key="3">
    <source>
        <dbReference type="Proteomes" id="UP000472240"/>
    </source>
</evidence>